<dbReference type="AlphaFoldDB" id="A0AAV2AS69"/>
<gene>
    <name evidence="2" type="ORF">LARSCL_LOCUS14506</name>
</gene>
<protein>
    <submittedName>
        <fullName evidence="2">Uncharacterized protein</fullName>
    </submittedName>
</protein>
<accession>A0AAV2AS69</accession>
<organism evidence="2 3">
    <name type="scientific">Larinioides sclopetarius</name>
    <dbReference type="NCBI Taxonomy" id="280406"/>
    <lineage>
        <taxon>Eukaryota</taxon>
        <taxon>Metazoa</taxon>
        <taxon>Ecdysozoa</taxon>
        <taxon>Arthropoda</taxon>
        <taxon>Chelicerata</taxon>
        <taxon>Arachnida</taxon>
        <taxon>Araneae</taxon>
        <taxon>Araneomorphae</taxon>
        <taxon>Entelegynae</taxon>
        <taxon>Araneoidea</taxon>
        <taxon>Araneidae</taxon>
        <taxon>Larinioides</taxon>
    </lineage>
</organism>
<keyword evidence="3" id="KW-1185">Reference proteome</keyword>
<feature type="coiled-coil region" evidence="1">
    <location>
        <begin position="275"/>
        <end position="309"/>
    </location>
</feature>
<evidence type="ECO:0000313" key="3">
    <source>
        <dbReference type="Proteomes" id="UP001497382"/>
    </source>
</evidence>
<name>A0AAV2AS69_9ARAC</name>
<sequence length="532" mass="63104">MKCQVNPFVHKQIQSVEHLEEELRLCTLKTEAIREEQRKKLQEVEEEAKGKYRNIEDSLKKLKEELADIKASLEDNHLNMKRMIENEIEENEKDFLQKLSEEEASLQGEKAERARIEQAFEDTIALRTREKREALEEFQSKYSRHLERRQLLKDTLEKEEAALCQIKHDREILNRSFTKEEIHPELENLMVGQETYSDIKIEKERDRHFSEMKELESQFNYEKECCRSIQDAFKTKHSLFHGLQNVSEELKRQSEFSHQLEGAAAELSTEGNQKIEDCEEEIRVKSEKLQQMKDQLQKSKESHKELCALLKVKRREEAVLNERLKSTENSVMDNTRQLLAAELLLERYRMEFVTSTSECPNATALRWAMLRLYEKRVAKPAVKEESLFFTDTDPYIRFCKQRDHYENLINVVRSRTSQIKATFRENFIKLAKENSDWSAFAEALRADIRRKQERIQCLEEGLGLKAEDFGRNPTETQRRLLEMAETLRHLKEVEDKQIEQRLTLIKEQQAEVQRLHGLLSVEDKGKITRKMR</sequence>
<evidence type="ECO:0000313" key="2">
    <source>
        <dbReference type="EMBL" id="CAL1286903.1"/>
    </source>
</evidence>
<dbReference type="EMBL" id="CAXIEN010000210">
    <property type="protein sequence ID" value="CAL1286903.1"/>
    <property type="molecule type" value="Genomic_DNA"/>
</dbReference>
<keyword evidence="1" id="KW-0175">Coiled coil</keyword>
<reference evidence="2 3" key="1">
    <citation type="submission" date="2024-04" db="EMBL/GenBank/DDBJ databases">
        <authorList>
            <person name="Rising A."/>
            <person name="Reimegard J."/>
            <person name="Sonavane S."/>
            <person name="Akerstrom W."/>
            <person name="Nylinder S."/>
            <person name="Hedman E."/>
            <person name="Kallberg Y."/>
        </authorList>
    </citation>
    <scope>NUCLEOTIDE SEQUENCE [LARGE SCALE GENOMIC DNA]</scope>
</reference>
<comment type="caution">
    <text evidence="2">The sequence shown here is derived from an EMBL/GenBank/DDBJ whole genome shotgun (WGS) entry which is preliminary data.</text>
</comment>
<dbReference type="Proteomes" id="UP001497382">
    <property type="component" value="Unassembled WGS sequence"/>
</dbReference>
<feature type="coiled-coil region" evidence="1">
    <location>
        <begin position="16"/>
        <end position="119"/>
    </location>
</feature>
<evidence type="ECO:0000256" key="1">
    <source>
        <dbReference type="SAM" id="Coils"/>
    </source>
</evidence>
<proteinExistence type="predicted"/>